<dbReference type="EMBL" id="JAOBTW010000003">
    <property type="protein sequence ID" value="MDZ7281039.1"/>
    <property type="molecule type" value="Genomic_DNA"/>
</dbReference>
<gene>
    <name evidence="2" type="ORF">N4G62_03215</name>
</gene>
<evidence type="ECO:0000313" key="3">
    <source>
        <dbReference type="Proteomes" id="UP001292182"/>
    </source>
</evidence>
<keyword evidence="1" id="KW-0175">Coiled coil</keyword>
<dbReference type="InterPro" id="IPR027417">
    <property type="entry name" value="P-loop_NTPase"/>
</dbReference>
<proteinExistence type="predicted"/>
<dbReference type="Proteomes" id="UP001292182">
    <property type="component" value="Unassembled WGS sequence"/>
</dbReference>
<name>A0ABU5LM86_9SPHN</name>
<dbReference type="SUPFAM" id="SSF52540">
    <property type="entry name" value="P-loop containing nucleoside triphosphate hydrolases"/>
    <property type="match status" value="1"/>
</dbReference>
<evidence type="ECO:0000256" key="1">
    <source>
        <dbReference type="SAM" id="Coils"/>
    </source>
</evidence>
<organism evidence="2 3">
    <name type="scientific">Sphingomonas sanguinis</name>
    <dbReference type="NCBI Taxonomy" id="33051"/>
    <lineage>
        <taxon>Bacteria</taxon>
        <taxon>Pseudomonadati</taxon>
        <taxon>Pseudomonadota</taxon>
        <taxon>Alphaproteobacteria</taxon>
        <taxon>Sphingomonadales</taxon>
        <taxon>Sphingomonadaceae</taxon>
        <taxon>Sphingomonas</taxon>
    </lineage>
</organism>
<evidence type="ECO:0000313" key="2">
    <source>
        <dbReference type="EMBL" id="MDZ7281039.1"/>
    </source>
</evidence>
<keyword evidence="3" id="KW-1185">Reference proteome</keyword>
<evidence type="ECO:0008006" key="4">
    <source>
        <dbReference type="Google" id="ProtNLM"/>
    </source>
</evidence>
<accession>A0ABU5LM86</accession>
<reference evidence="3" key="1">
    <citation type="submission" date="2023-07" db="EMBL/GenBank/DDBJ databases">
        <title>Whole genome sequence analysis of rice epiphytic Sphingomonas sanguinis OsEp_Plm_15B2.</title>
        <authorList>
            <person name="Sahu K.P."/>
            <person name="Asharani P."/>
            <person name="Reddy B."/>
            <person name="Kumar A."/>
        </authorList>
    </citation>
    <scope>NUCLEOTIDE SEQUENCE [LARGE SCALE GENOMIC DNA]</scope>
    <source>
        <strain evidence="3">OsEp_Plm_15B2</strain>
    </source>
</reference>
<comment type="caution">
    <text evidence="2">The sequence shown here is derived from an EMBL/GenBank/DDBJ whole genome shotgun (WGS) entry which is preliminary data.</text>
</comment>
<dbReference type="Gene3D" id="3.40.50.300">
    <property type="entry name" value="P-loop containing nucleotide triphosphate hydrolases"/>
    <property type="match status" value="1"/>
</dbReference>
<dbReference type="RefSeq" id="WP_322538535.1">
    <property type="nucleotide sequence ID" value="NZ_JAOBTW010000003.1"/>
</dbReference>
<sequence>MSGSWLETVAAKAEMRPAEAELALRKRGIVADRPLRPARTLTVRRIAFQGEKRGTAQGPIDFDWSDLTAGVWAVTSQRNLRGKSTVLEVLLWALRGTPKGLQDDVRRWLSWVCVEFIVDDQRYVVDFAVEERVPRGSLARLRASGESDELDRFMSDEGFEVAMASFMMQTLDLDPITAMQGKEGERQIVEHGWAALSGGLYFGGDHKQLLGDVQMAGLPARMLQMYIGMPWATTVMRAGTAKRELDQETEKASKAATAAAKDAQTARVRIEAELEKAKKTLAGFAQETGTAAELERLAGEVARLSPIALDLVRRHASAEADATEFERLATVDERAVRDLRENIVATQFFNGLQPVCCPRCETRVSSERLKRESKDLNCSLCAEDILIDEMDGVSDELDAVEQRFAAANAAATRARAAVKSLAEKSKASNAELEKARQALAKAASSATFEQRRKAELEVARLEGALKERQTVTKPAPVPPDVALVNAALAEAKKAYDSGRGDILDRLNTEILALARQLGVPMLEEVNLNTNASLRLTKGGVPTTFSAVTAGERLRLRIATAVALLRVGQERGLGRHPGLLIVDSPAAEEVSPDDLTAVLCELQTIAQETEGLQIIIGSANARAIVAQLGEQWCRSAMGDDYLW</sequence>
<feature type="coiled-coil region" evidence="1">
    <location>
        <begin position="260"/>
        <end position="287"/>
    </location>
</feature>
<protein>
    <recommendedName>
        <fullName evidence="4">Large ATP-binding protein</fullName>
    </recommendedName>
</protein>